<dbReference type="Gene3D" id="1.25.40.420">
    <property type="match status" value="1"/>
</dbReference>
<evidence type="ECO:0000313" key="4">
    <source>
        <dbReference type="Proteomes" id="UP000826195"/>
    </source>
</evidence>
<organism evidence="3 4">
    <name type="scientific">Cotesia glomerata</name>
    <name type="common">Lepidopteran parasitic wasp</name>
    <name type="synonym">Apanteles glomeratus</name>
    <dbReference type="NCBI Taxonomy" id="32391"/>
    <lineage>
        <taxon>Eukaryota</taxon>
        <taxon>Metazoa</taxon>
        <taxon>Ecdysozoa</taxon>
        <taxon>Arthropoda</taxon>
        <taxon>Hexapoda</taxon>
        <taxon>Insecta</taxon>
        <taxon>Pterygota</taxon>
        <taxon>Neoptera</taxon>
        <taxon>Endopterygota</taxon>
        <taxon>Hymenoptera</taxon>
        <taxon>Apocrita</taxon>
        <taxon>Ichneumonoidea</taxon>
        <taxon>Braconidae</taxon>
        <taxon>Microgastrinae</taxon>
        <taxon>Cotesia</taxon>
    </lineage>
</organism>
<dbReference type="AlphaFoldDB" id="A0AAV7IY34"/>
<feature type="compositionally biased region" description="Polar residues" evidence="1">
    <location>
        <begin position="886"/>
        <end position="899"/>
    </location>
</feature>
<dbReference type="PANTHER" id="PTHR22667:SF0">
    <property type="entry name" value="AT01380P-RELATED"/>
    <property type="match status" value="1"/>
</dbReference>
<feature type="compositionally biased region" description="Polar residues" evidence="1">
    <location>
        <begin position="244"/>
        <end position="269"/>
    </location>
</feature>
<dbReference type="Proteomes" id="UP000826195">
    <property type="component" value="Unassembled WGS sequence"/>
</dbReference>
<name>A0AAV7IY34_COTGL</name>
<protein>
    <recommendedName>
        <fullName evidence="2">BACK domain-containing protein</fullName>
    </recommendedName>
</protein>
<feature type="region of interest" description="Disordered" evidence="1">
    <location>
        <begin position="205"/>
        <end position="227"/>
    </location>
</feature>
<feature type="region of interest" description="Disordered" evidence="1">
    <location>
        <begin position="65"/>
        <end position="85"/>
    </location>
</feature>
<reference evidence="3 4" key="1">
    <citation type="journal article" date="2021" name="J. Hered.">
        <title>A chromosome-level genome assembly of the parasitoid wasp, Cotesia glomerata (Hymenoptera: Braconidae).</title>
        <authorList>
            <person name="Pinto B.J."/>
            <person name="Weis J.J."/>
            <person name="Gamble T."/>
            <person name="Ode P.J."/>
            <person name="Paul R."/>
            <person name="Zaspel J.M."/>
        </authorList>
    </citation>
    <scope>NUCLEOTIDE SEQUENCE [LARGE SCALE GENOMIC DNA]</scope>
    <source>
        <strain evidence="3">CgM1</strain>
    </source>
</reference>
<dbReference type="PANTHER" id="PTHR22667">
    <property type="entry name" value="AT01380P-RELATED"/>
    <property type="match status" value="1"/>
</dbReference>
<dbReference type="SUPFAM" id="SSF54695">
    <property type="entry name" value="POZ domain"/>
    <property type="match status" value="1"/>
</dbReference>
<gene>
    <name evidence="3" type="ORF">KQX54_007359</name>
</gene>
<evidence type="ECO:0000313" key="3">
    <source>
        <dbReference type="EMBL" id="KAH0560709.1"/>
    </source>
</evidence>
<dbReference type="Gene3D" id="3.30.710.10">
    <property type="entry name" value="Potassium Channel Kv1.1, Chain A"/>
    <property type="match status" value="1"/>
</dbReference>
<feature type="domain" description="BACK" evidence="2">
    <location>
        <begin position="658"/>
        <end position="759"/>
    </location>
</feature>
<feature type="compositionally biased region" description="Basic residues" evidence="1">
    <location>
        <begin position="215"/>
        <end position="227"/>
    </location>
</feature>
<proteinExistence type="predicted"/>
<evidence type="ECO:0000259" key="2">
    <source>
        <dbReference type="SMART" id="SM00875"/>
    </source>
</evidence>
<comment type="caution">
    <text evidence="3">The sequence shown here is derived from an EMBL/GenBank/DDBJ whole genome shotgun (WGS) entry which is preliminary data.</text>
</comment>
<dbReference type="SMART" id="SM00875">
    <property type="entry name" value="BACK"/>
    <property type="match status" value="1"/>
</dbReference>
<dbReference type="CDD" id="cd14733">
    <property type="entry name" value="BACK"/>
    <property type="match status" value="1"/>
</dbReference>
<dbReference type="Pfam" id="PF07707">
    <property type="entry name" value="BACK"/>
    <property type="match status" value="1"/>
</dbReference>
<dbReference type="InterPro" id="IPR011705">
    <property type="entry name" value="BACK"/>
</dbReference>
<keyword evidence="4" id="KW-1185">Reference proteome</keyword>
<accession>A0AAV7IY34</accession>
<evidence type="ECO:0000256" key="1">
    <source>
        <dbReference type="SAM" id="MobiDB-lite"/>
    </source>
</evidence>
<dbReference type="CDD" id="cd18186">
    <property type="entry name" value="BTB_POZ_ZBTB_KLHL-like"/>
    <property type="match status" value="1"/>
</dbReference>
<dbReference type="InterPro" id="IPR011333">
    <property type="entry name" value="SKP1/BTB/POZ_sf"/>
</dbReference>
<dbReference type="EMBL" id="JAHXZJ010000374">
    <property type="protein sequence ID" value="KAH0560709.1"/>
    <property type="molecule type" value="Genomic_DNA"/>
</dbReference>
<feature type="region of interest" description="Disordered" evidence="1">
    <location>
        <begin position="123"/>
        <end position="142"/>
    </location>
</feature>
<sequence length="947" mass="109710">MTSLNSLNDLCTHFDVNSLKSKICKQAQNKNSHKKSQSKLQVEELNQSETKSFLNKNEVTFPAKKYLRGSRSGSGNGDGRRSTYQSGNIIRRSEWKLGKEEKNGTPRILRVIRRHSYKGDYKDKFKDRDKSPSVCLEEDKSKSSVVLLHHDKDQHQEQEQEQELSLFNLSCKPGKNYVRVSKSEQTTVTEPLPPHRLTTPRIFVKESTDPSPRPRLPRRRKTRRRSTVKYEPLNVNIIQQTPECRSCKSNPNDPASNQMALHHQPINQKSSRKLDDTKRVFPFRPTPSGNLKVIPNQVVFETNRVSVLVADPKHTKVNVKAELTKSDPSFHQDLQSQSIKQSQEFEPGNFLQQAKSSQVSSEYIPRTQPYRGKHRCPEMDLNNRNGTQHQSRINHENLNQVPLASLGFTADQPINWDNITLPEKSDLYCELSNRITNYKNADCAIKIGNDEFHCHLLVLQSYSTFFDEKNSKNIDLTEVGSVNRKDCSTKTRMWFSLSLIRSFVILFETDKKECSDADDRREMKCDTHFRTKSIEKLLGQTIKLGEQYPSSQHGYFLTLRHVKLIDLRVDSVLWTTLYSSLLFIFLPLDPYLRSSVTSKAFSIIYDWMISESNESCQLLRRDNILEIFMAAQFLGIKELEEQCWAFIDNNDLFSEDTAFLLYVEARKLGNTPVMELMVPRIMKFFLLLVSTKDFLELQVEELCLLLRSNYICVNSEMEVLMSAVRWLMHDWETRRQYMLSVLKCVRFGLIAPWQLVEVKRNPENPEFMELMSNPEVQKMVDDGLAFVIIKHWYGNQTEDYYRWIDLLGLTEPTSRNWAGEDKNYVTYQEFLLYLEDYQRSMMLELKSRKGKGNSNTSTNTNQKSECSEAKTWVNYYQNQNLGVETTNGQVVPAPNNGSRSWKFKKMPPPPISERIGSEAPEFLNKYLSRLDGNHTKVVSLSLTIGLI</sequence>
<feature type="region of interest" description="Disordered" evidence="1">
    <location>
        <begin position="244"/>
        <end position="274"/>
    </location>
</feature>
<feature type="region of interest" description="Disordered" evidence="1">
    <location>
        <begin position="886"/>
        <end position="915"/>
    </location>
</feature>